<evidence type="ECO:0000256" key="2">
    <source>
        <dbReference type="ARBA" id="ARBA00007262"/>
    </source>
</evidence>
<dbReference type="Gene3D" id="6.10.110.10">
    <property type="match status" value="1"/>
</dbReference>
<dbReference type="InterPro" id="IPR038213">
    <property type="entry name" value="IFI6/IFI27-like_sf"/>
</dbReference>
<evidence type="ECO:0000313" key="6">
    <source>
        <dbReference type="EMBL" id="KNC54280.1"/>
    </source>
</evidence>
<evidence type="ECO:0000256" key="4">
    <source>
        <dbReference type="ARBA" id="ARBA00022989"/>
    </source>
</evidence>
<evidence type="ECO:0000256" key="3">
    <source>
        <dbReference type="ARBA" id="ARBA00022692"/>
    </source>
</evidence>
<keyword evidence="3" id="KW-0812">Transmembrane</keyword>
<accession>A0A0L0DPT9</accession>
<name>A0A0L0DPT9_THETB</name>
<keyword evidence="5" id="KW-0472">Membrane</keyword>
<evidence type="ECO:0000313" key="7">
    <source>
        <dbReference type="Proteomes" id="UP000054408"/>
    </source>
</evidence>
<evidence type="ECO:0000256" key="1">
    <source>
        <dbReference type="ARBA" id="ARBA00004141"/>
    </source>
</evidence>
<keyword evidence="4" id="KW-1133">Transmembrane helix</keyword>
<dbReference type="AlphaFoldDB" id="A0A0L0DPT9"/>
<comment type="similarity">
    <text evidence="2">Belongs to the IFI6/IFI27 family.</text>
</comment>
<keyword evidence="7" id="KW-1185">Reference proteome</keyword>
<dbReference type="GeneID" id="25568397"/>
<sequence length="186" mass="18446">MDTTTAKRTAACAATSLFLVNPILYFTGFTTGGIAAGSLASAWQASMGNVAAGSVFSSLQSAAALGVGWTAAAAGGGIAGATAVVNWMPSGAGEAVTSLASTVVAVLPSASAVAESVVGVASTATGFIWTALRVLKPPGDAYTITHNDVIDDVAGRKLLLDHILLSPSVAPNAISGGIFHELFSFF</sequence>
<dbReference type="EMBL" id="GL349487">
    <property type="protein sequence ID" value="KNC54280.1"/>
    <property type="molecule type" value="Genomic_DNA"/>
</dbReference>
<evidence type="ECO:0000256" key="5">
    <source>
        <dbReference type="ARBA" id="ARBA00023136"/>
    </source>
</evidence>
<proteinExistence type="inferred from homology"/>
<feature type="non-terminal residue" evidence="6">
    <location>
        <position position="186"/>
    </location>
</feature>
<comment type="subcellular location">
    <subcellularLocation>
        <location evidence="1">Membrane</location>
        <topology evidence="1">Multi-pass membrane protein</topology>
    </subcellularLocation>
</comment>
<dbReference type="GO" id="GO:0016020">
    <property type="term" value="C:membrane"/>
    <property type="evidence" value="ECO:0007669"/>
    <property type="project" value="UniProtKB-SubCell"/>
</dbReference>
<dbReference type="Pfam" id="PF06140">
    <property type="entry name" value="Ifi-6-16"/>
    <property type="match status" value="1"/>
</dbReference>
<reference evidence="6 7" key="1">
    <citation type="submission" date="2010-05" db="EMBL/GenBank/DDBJ databases">
        <title>The Genome Sequence of Thecamonas trahens ATCC 50062.</title>
        <authorList>
            <consortium name="The Broad Institute Genome Sequencing Platform"/>
            <person name="Russ C."/>
            <person name="Cuomo C."/>
            <person name="Shea T."/>
            <person name="Young S.K."/>
            <person name="Zeng Q."/>
            <person name="Koehrsen M."/>
            <person name="Haas B."/>
            <person name="Borodovsky M."/>
            <person name="Guigo R."/>
            <person name="Alvarado L."/>
            <person name="Berlin A."/>
            <person name="Bochicchio J."/>
            <person name="Borenstein D."/>
            <person name="Chapman S."/>
            <person name="Chen Z."/>
            <person name="Freedman E."/>
            <person name="Gellesch M."/>
            <person name="Goldberg J."/>
            <person name="Griggs A."/>
            <person name="Gujja S."/>
            <person name="Heilman E."/>
            <person name="Heiman D."/>
            <person name="Hepburn T."/>
            <person name="Howarth C."/>
            <person name="Jen D."/>
            <person name="Larson L."/>
            <person name="Mehta T."/>
            <person name="Park D."/>
            <person name="Pearson M."/>
            <person name="Roberts A."/>
            <person name="Saif S."/>
            <person name="Shenoy N."/>
            <person name="Sisk P."/>
            <person name="Stolte C."/>
            <person name="Sykes S."/>
            <person name="Thomson T."/>
            <person name="Walk T."/>
            <person name="White J."/>
            <person name="Yandava C."/>
            <person name="Burger G."/>
            <person name="Gray M.W."/>
            <person name="Holland P.W.H."/>
            <person name="King N."/>
            <person name="Lang F.B.F."/>
            <person name="Roger A.J."/>
            <person name="Ruiz-Trillo I."/>
            <person name="Lander E."/>
            <person name="Nusbaum C."/>
        </authorList>
    </citation>
    <scope>NUCLEOTIDE SEQUENCE [LARGE SCALE GENOMIC DNA]</scope>
    <source>
        <strain evidence="6 7">ATCC 50062</strain>
    </source>
</reference>
<gene>
    <name evidence="6" type="ORF">AMSG_10080</name>
</gene>
<dbReference type="Proteomes" id="UP000054408">
    <property type="component" value="Unassembled WGS sequence"/>
</dbReference>
<dbReference type="OrthoDB" id="440424at2759"/>
<protein>
    <submittedName>
        <fullName evidence="6">Uncharacterized protein</fullName>
    </submittedName>
</protein>
<dbReference type="InterPro" id="IPR009311">
    <property type="entry name" value="IFI6/IFI27-like"/>
</dbReference>
<dbReference type="RefSeq" id="XP_013753911.1">
    <property type="nucleotide sequence ID" value="XM_013898457.1"/>
</dbReference>
<organism evidence="6 7">
    <name type="scientific">Thecamonas trahens ATCC 50062</name>
    <dbReference type="NCBI Taxonomy" id="461836"/>
    <lineage>
        <taxon>Eukaryota</taxon>
        <taxon>Apusozoa</taxon>
        <taxon>Apusomonadida</taxon>
        <taxon>Apusomonadidae</taxon>
        <taxon>Thecamonas</taxon>
    </lineage>
</organism>